<reference evidence="2 3" key="1">
    <citation type="submission" date="2023-02" db="EMBL/GenBank/DDBJ databases">
        <title>LHISI_Scaffold_Assembly.</title>
        <authorList>
            <person name="Stuart O.P."/>
            <person name="Cleave R."/>
            <person name="Magrath M.J.L."/>
            <person name="Mikheyev A.S."/>
        </authorList>
    </citation>
    <scope>NUCLEOTIDE SEQUENCE [LARGE SCALE GENOMIC DNA]</scope>
    <source>
        <strain evidence="2">Daus_M_001</strain>
        <tissue evidence="2">Leg muscle</tissue>
    </source>
</reference>
<dbReference type="EMBL" id="JARBHB010000015">
    <property type="protein sequence ID" value="KAJ8867781.1"/>
    <property type="molecule type" value="Genomic_DNA"/>
</dbReference>
<comment type="caution">
    <text evidence="2">The sequence shown here is derived from an EMBL/GenBank/DDBJ whole genome shotgun (WGS) entry which is preliminary data.</text>
</comment>
<feature type="region of interest" description="Disordered" evidence="1">
    <location>
        <begin position="96"/>
        <end position="204"/>
    </location>
</feature>
<protein>
    <submittedName>
        <fullName evidence="2">Uncharacterized protein</fullName>
    </submittedName>
</protein>
<keyword evidence="3" id="KW-1185">Reference proteome</keyword>
<accession>A0ABQ9G9R0</accession>
<feature type="compositionally biased region" description="Polar residues" evidence="1">
    <location>
        <begin position="178"/>
        <end position="188"/>
    </location>
</feature>
<gene>
    <name evidence="2" type="ORF">PR048_031584</name>
</gene>
<evidence type="ECO:0000256" key="1">
    <source>
        <dbReference type="SAM" id="MobiDB-lite"/>
    </source>
</evidence>
<proteinExistence type="predicted"/>
<feature type="compositionally biased region" description="Polar residues" evidence="1">
    <location>
        <begin position="319"/>
        <end position="338"/>
    </location>
</feature>
<feature type="region of interest" description="Disordered" evidence="1">
    <location>
        <begin position="319"/>
        <end position="349"/>
    </location>
</feature>
<organism evidence="2 3">
    <name type="scientific">Dryococelus australis</name>
    <dbReference type="NCBI Taxonomy" id="614101"/>
    <lineage>
        <taxon>Eukaryota</taxon>
        <taxon>Metazoa</taxon>
        <taxon>Ecdysozoa</taxon>
        <taxon>Arthropoda</taxon>
        <taxon>Hexapoda</taxon>
        <taxon>Insecta</taxon>
        <taxon>Pterygota</taxon>
        <taxon>Neoptera</taxon>
        <taxon>Polyneoptera</taxon>
        <taxon>Phasmatodea</taxon>
        <taxon>Verophasmatodea</taxon>
        <taxon>Anareolatae</taxon>
        <taxon>Phasmatidae</taxon>
        <taxon>Eurycanthinae</taxon>
        <taxon>Dryococelus</taxon>
    </lineage>
</organism>
<dbReference type="Proteomes" id="UP001159363">
    <property type="component" value="Chromosome 14"/>
</dbReference>
<evidence type="ECO:0000313" key="2">
    <source>
        <dbReference type="EMBL" id="KAJ8867781.1"/>
    </source>
</evidence>
<evidence type="ECO:0000313" key="3">
    <source>
        <dbReference type="Proteomes" id="UP001159363"/>
    </source>
</evidence>
<name>A0ABQ9G9R0_9NEOP</name>
<sequence>MHGEAWDPGGQVHHLGREFAVVCEMRRRQRRLEAGVAHGVVYRCGVFTQGRLCIIRASEGEGHLGRRLLQGGGESLRGTAARRVCRIVALAEVSHERDNSALPPCPSSSPEGRSQNSSSPYHPPGGTTSSHPRGFNPWANRPHDAPSNTPKSLHRRREAADNEFLQTMGGSPNWRAHATTNEVSTESAQEWKGRGKREIPEKTRRPAAMSDTIFPLVKTREIHSRKLDPVRLAVNLLASHQGDPNSIPGRVTPDFRMWESCRLMPLVGRFSRRSPVYPALSFRRYSKLIGITLIGSQDRGKRVGTPFANQHLVTYLPFGNQTNKKSSRSHTVANQTQGPFRKGSRSQSANGYAHIKETATKLRQETFLFAARSITAQPRQPASRATESHRYHGVWLGEGGGGRFSPHQGEKRETRPSLAIATAPEGTGRNGAGEFARMINYLAIQTRTSCAHPLVGGVYVGVKGVQLHPSARCVTGVGWYSGRHNRFAAGHFWEGQQATGSDFLVTSRSTSPLTFWKLRILKSPYPCTGYSRGVLLFRLHSPLRLLARRGELDDEMKDERKSTSNGSATIFYFCMLTFSLLEDCSLREEFPTCGRGLVGGFLATGKMFAEGGDRMTSGCELSLALSGDRPSKLYYPLLQCGSTRPSPSARQTSSGSGFTLLHRTQELAPPWEVCGTTASNLVRGPRRCGGQTDRHPPGRAGFHSLQGRSRIVVCGNRGFSKGSPVSPRPGIPALLHTHLTSSPSALGKSMLIAAKISPLHSNLANLIGKILVERGHNRTSHPPKSPLPVDSQGTSCSLESCVVRVPARAYASSTADVISSLWRAG</sequence>
<feature type="compositionally biased region" description="Polar residues" evidence="1">
    <location>
        <begin position="108"/>
        <end position="131"/>
    </location>
</feature>
<feature type="compositionally biased region" description="Basic and acidic residues" evidence="1">
    <location>
        <begin position="189"/>
        <end position="204"/>
    </location>
</feature>